<keyword evidence="2" id="KW-1185">Reference proteome</keyword>
<sequence>MATVINYQLSMFGKFSISPTPETISTLMPKINERTKQVFLPNLISSQQIEIPSNRVTAISNLGFVTQDQKYNISILNERIDVTYNKPSDVDVSMDDFYELAIEAFTALFDNSNAVSNRLALNIQEVCEMESFDKMKSKGKELLKAAAFYEGKPLAEWSMRTNSQENIQLNEADELVNYITEVTSAQDMTGQKAAVLFHIDINTVPKNANIRFDVSALKQFVQTVTPVAQRIANDVERLISGD</sequence>
<gene>
    <name evidence="1" type="ORF">WMO24_14215</name>
</gene>
<proteinExistence type="predicted"/>
<dbReference type="EMBL" id="JBBMFA010000111">
    <property type="protein sequence ID" value="MEQ2521572.1"/>
    <property type="molecule type" value="Genomic_DNA"/>
</dbReference>
<evidence type="ECO:0008006" key="3">
    <source>
        <dbReference type="Google" id="ProtNLM"/>
    </source>
</evidence>
<dbReference type="RefSeq" id="WP_349217028.1">
    <property type="nucleotide sequence ID" value="NZ_JBBMFA010000111.1"/>
</dbReference>
<name>A0ABV1GIA4_9FIRM</name>
<comment type="caution">
    <text evidence="1">The sequence shown here is derived from an EMBL/GenBank/DDBJ whole genome shotgun (WGS) entry which is preliminary data.</text>
</comment>
<organism evidence="1 2">
    <name type="scientific">Ruthenibacterium intestinale</name>
    <dbReference type="NCBI Taxonomy" id="3133163"/>
    <lineage>
        <taxon>Bacteria</taxon>
        <taxon>Bacillati</taxon>
        <taxon>Bacillota</taxon>
        <taxon>Clostridia</taxon>
        <taxon>Eubacteriales</taxon>
        <taxon>Oscillospiraceae</taxon>
        <taxon>Ruthenibacterium</taxon>
    </lineage>
</organism>
<protein>
    <recommendedName>
        <fullName evidence="3">TIGR04255 family protein</fullName>
    </recommendedName>
</protein>
<dbReference type="Proteomes" id="UP001477672">
    <property type="component" value="Unassembled WGS sequence"/>
</dbReference>
<evidence type="ECO:0000313" key="2">
    <source>
        <dbReference type="Proteomes" id="UP001477672"/>
    </source>
</evidence>
<evidence type="ECO:0000313" key="1">
    <source>
        <dbReference type="EMBL" id="MEQ2521572.1"/>
    </source>
</evidence>
<accession>A0ABV1GIA4</accession>
<reference evidence="1 2" key="1">
    <citation type="submission" date="2024-03" db="EMBL/GenBank/DDBJ databases">
        <title>Human intestinal bacterial collection.</title>
        <authorList>
            <person name="Pauvert C."/>
            <person name="Hitch T.C.A."/>
            <person name="Clavel T."/>
        </authorList>
    </citation>
    <scope>NUCLEOTIDE SEQUENCE [LARGE SCALE GENOMIC DNA]</scope>
    <source>
        <strain evidence="1 2">CLA-JM-H11</strain>
    </source>
</reference>